<gene>
    <name evidence="8" type="ORF">BJN45_16125</name>
</gene>
<dbReference type="NCBIfam" id="TIGR02943">
    <property type="entry name" value="Sig70_famx1"/>
    <property type="match status" value="1"/>
</dbReference>
<evidence type="ECO:0000256" key="2">
    <source>
        <dbReference type="ARBA" id="ARBA00023015"/>
    </source>
</evidence>
<dbReference type="Gene3D" id="1.10.10.10">
    <property type="entry name" value="Winged helix-like DNA-binding domain superfamily/Winged helix DNA-binding domain"/>
    <property type="match status" value="1"/>
</dbReference>
<dbReference type="EMBL" id="MTHD01000006">
    <property type="protein sequence ID" value="OMG52166.1"/>
    <property type="molecule type" value="Genomic_DNA"/>
</dbReference>
<dbReference type="GO" id="GO:0003677">
    <property type="term" value="F:DNA binding"/>
    <property type="evidence" value="ECO:0007669"/>
    <property type="project" value="UniProtKB-KW"/>
</dbReference>
<comment type="similarity">
    <text evidence="1">Belongs to the sigma-70 factor family. ECF subfamily.</text>
</comment>
<dbReference type="Pfam" id="PF08281">
    <property type="entry name" value="Sigma70_r4_2"/>
    <property type="match status" value="1"/>
</dbReference>
<dbReference type="STRING" id="418702.BJN45_16125"/>
<dbReference type="Pfam" id="PF04542">
    <property type="entry name" value="Sigma70_r2"/>
    <property type="match status" value="1"/>
</dbReference>
<dbReference type="InterPro" id="IPR039425">
    <property type="entry name" value="RNA_pol_sigma-70-like"/>
</dbReference>
<dbReference type="AlphaFoldDB" id="A0A1R1I061"/>
<keyword evidence="5" id="KW-0804">Transcription</keyword>
<evidence type="ECO:0000256" key="5">
    <source>
        <dbReference type="ARBA" id="ARBA00023163"/>
    </source>
</evidence>
<reference evidence="8 9" key="1">
    <citation type="submission" date="2016-10" db="EMBL/GenBank/DDBJ databases">
        <title>Alkaliphiles isolated from bioreactors.</title>
        <authorList>
            <person name="Salah Z."/>
            <person name="Rout S.P."/>
            <person name="Humphreys P.N."/>
        </authorList>
    </citation>
    <scope>NUCLEOTIDE SEQUENCE [LARGE SCALE GENOMIC DNA]</scope>
    <source>
        <strain evidence="8 9">ZS02</strain>
    </source>
</reference>
<dbReference type="InterPro" id="IPR014284">
    <property type="entry name" value="RNA_pol_sigma-70_dom"/>
</dbReference>
<evidence type="ECO:0000259" key="6">
    <source>
        <dbReference type="Pfam" id="PF04542"/>
    </source>
</evidence>
<dbReference type="InterPro" id="IPR013324">
    <property type="entry name" value="RNA_pol_sigma_r3/r4-like"/>
</dbReference>
<dbReference type="OrthoDB" id="9782108at2"/>
<evidence type="ECO:0000256" key="4">
    <source>
        <dbReference type="ARBA" id="ARBA00023125"/>
    </source>
</evidence>
<dbReference type="InterPro" id="IPR013249">
    <property type="entry name" value="RNA_pol_sigma70_r4_t2"/>
</dbReference>
<dbReference type="InterPro" id="IPR036388">
    <property type="entry name" value="WH-like_DNA-bd_sf"/>
</dbReference>
<evidence type="ECO:0000259" key="7">
    <source>
        <dbReference type="Pfam" id="PF08281"/>
    </source>
</evidence>
<dbReference type="PANTHER" id="PTHR43133">
    <property type="entry name" value="RNA POLYMERASE ECF-TYPE SIGMA FACTO"/>
    <property type="match status" value="1"/>
</dbReference>
<sequence>MAQCAASLFDPQQIEEIRRDLLKFASLQLRDHALAEDVVQEALAAALTSARDFAGRSALKTWVFAILKNKIVDQIRLQARTTNISALSTDEESMDQTFDSLFKANAHWHPDHRPAGWGDPEESLRQQRFWEVFDVCLNHLPENTARVFMMREFLEFETPEVCTQLGITTSNCNVILHRARNGLRRCLEKSWFASGERPC</sequence>
<protein>
    <submittedName>
        <fullName evidence="8">RNA polymerase subunit sigma</fullName>
    </submittedName>
</protein>
<keyword evidence="3" id="KW-0731">Sigma factor</keyword>
<dbReference type="SUPFAM" id="SSF88659">
    <property type="entry name" value="Sigma3 and sigma4 domains of RNA polymerase sigma factors"/>
    <property type="match status" value="1"/>
</dbReference>
<dbReference type="SUPFAM" id="SSF88946">
    <property type="entry name" value="Sigma2 domain of RNA polymerase sigma factors"/>
    <property type="match status" value="1"/>
</dbReference>
<organism evidence="8 9">
    <name type="scientific">Azonexus hydrophilus</name>
    <dbReference type="NCBI Taxonomy" id="418702"/>
    <lineage>
        <taxon>Bacteria</taxon>
        <taxon>Pseudomonadati</taxon>
        <taxon>Pseudomonadota</taxon>
        <taxon>Betaproteobacteria</taxon>
        <taxon>Rhodocyclales</taxon>
        <taxon>Azonexaceae</taxon>
        <taxon>Azonexus</taxon>
    </lineage>
</organism>
<dbReference type="RefSeq" id="WP_076097095.1">
    <property type="nucleotide sequence ID" value="NZ_MTHD01000006.1"/>
</dbReference>
<dbReference type="PANTHER" id="PTHR43133:SF8">
    <property type="entry name" value="RNA POLYMERASE SIGMA FACTOR HI_1459-RELATED"/>
    <property type="match status" value="1"/>
</dbReference>
<dbReference type="NCBIfam" id="TIGR02937">
    <property type="entry name" value="sigma70-ECF"/>
    <property type="match status" value="1"/>
</dbReference>
<keyword evidence="2" id="KW-0805">Transcription regulation</keyword>
<proteinExistence type="inferred from homology"/>
<dbReference type="GO" id="GO:0016987">
    <property type="term" value="F:sigma factor activity"/>
    <property type="evidence" value="ECO:0007669"/>
    <property type="project" value="UniProtKB-KW"/>
</dbReference>
<evidence type="ECO:0000313" key="8">
    <source>
        <dbReference type="EMBL" id="OMG52166.1"/>
    </source>
</evidence>
<dbReference type="InterPro" id="IPR013325">
    <property type="entry name" value="RNA_pol_sigma_r2"/>
</dbReference>
<dbReference type="GO" id="GO:0006352">
    <property type="term" value="P:DNA-templated transcription initiation"/>
    <property type="evidence" value="ECO:0007669"/>
    <property type="project" value="InterPro"/>
</dbReference>
<evidence type="ECO:0000256" key="3">
    <source>
        <dbReference type="ARBA" id="ARBA00023082"/>
    </source>
</evidence>
<accession>A0A1R1I061</accession>
<name>A0A1R1I061_9RHOO</name>
<feature type="domain" description="RNA polymerase sigma-70 region 2" evidence="6">
    <location>
        <begin position="14"/>
        <end position="81"/>
    </location>
</feature>
<keyword evidence="9" id="KW-1185">Reference proteome</keyword>
<dbReference type="InterPro" id="IPR014289">
    <property type="entry name" value="RNA_pol_sigma-24-rel"/>
</dbReference>
<dbReference type="NCBIfam" id="NF009184">
    <property type="entry name" value="PRK12532.1"/>
    <property type="match status" value="1"/>
</dbReference>
<evidence type="ECO:0000256" key="1">
    <source>
        <dbReference type="ARBA" id="ARBA00010641"/>
    </source>
</evidence>
<feature type="domain" description="RNA polymerase sigma factor 70 region 4 type 2" evidence="7">
    <location>
        <begin position="133"/>
        <end position="180"/>
    </location>
</feature>
<keyword evidence="4" id="KW-0238">DNA-binding</keyword>
<dbReference type="InterPro" id="IPR007627">
    <property type="entry name" value="RNA_pol_sigma70_r2"/>
</dbReference>
<dbReference type="Gene3D" id="1.10.1740.10">
    <property type="match status" value="1"/>
</dbReference>
<evidence type="ECO:0000313" key="9">
    <source>
        <dbReference type="Proteomes" id="UP000187526"/>
    </source>
</evidence>
<dbReference type="Proteomes" id="UP000187526">
    <property type="component" value="Unassembled WGS sequence"/>
</dbReference>
<comment type="caution">
    <text evidence="8">The sequence shown here is derived from an EMBL/GenBank/DDBJ whole genome shotgun (WGS) entry which is preliminary data.</text>
</comment>